<dbReference type="Proteomes" id="UP000596074">
    <property type="component" value="Chromosome"/>
</dbReference>
<reference evidence="1 2" key="1">
    <citation type="submission" date="2019-11" db="EMBL/GenBank/DDBJ databases">
        <title>Venatorbacter sp. nov. a predator of Campylobacter and other Gram-negative bacteria.</title>
        <authorList>
            <person name="Saeedi A."/>
            <person name="Cummings N.J."/>
            <person name="Connerton I.F."/>
            <person name="Connerton P.L."/>
        </authorList>
    </citation>
    <scope>NUCLEOTIDE SEQUENCE [LARGE SCALE GENOMIC DNA]</scope>
    <source>
        <strain evidence="1">XL5</strain>
    </source>
</reference>
<dbReference type="RefSeq" id="WP_228346588.1">
    <property type="nucleotide sequence ID" value="NZ_CP045550.1"/>
</dbReference>
<name>A0A9E8JQ53_9GAMM</name>
<organism evidence="1 2">
    <name type="scientific">Venatoribacter cucullus</name>
    <dbReference type="NCBI Taxonomy" id="2661630"/>
    <lineage>
        <taxon>Bacteria</taxon>
        <taxon>Pseudomonadati</taxon>
        <taxon>Pseudomonadota</taxon>
        <taxon>Gammaproteobacteria</taxon>
        <taxon>Oceanospirillales</taxon>
        <taxon>Oceanospirillaceae</taxon>
        <taxon>Venatoribacter</taxon>
    </lineage>
</organism>
<protein>
    <submittedName>
        <fullName evidence="1">Uncharacterized protein</fullName>
    </submittedName>
</protein>
<evidence type="ECO:0000313" key="1">
    <source>
        <dbReference type="EMBL" id="QQD24034.1"/>
    </source>
</evidence>
<dbReference type="EMBL" id="CP046056">
    <property type="protein sequence ID" value="QQD24034.1"/>
    <property type="molecule type" value="Genomic_DNA"/>
</dbReference>
<proteinExistence type="predicted"/>
<sequence>MEKPQSIILKSLAEFFLFAVMAILPALLLRSDLGADSTWAGEFAVTEILQEVLLLLSAGLFWLLAVKKPEIRGFVVLVAGFFTVMLIREMDAFLDDIRHGFWVYPALLVAVASIAWATVFNRATIAQPMAVFFNTKAYFLMAIGLVTLLFFSRTIGSGKMLWSGMLGDAYSNDFKNALQEGIELYGYILIGYSAVLYSKLQLSRSR</sequence>
<accession>A0A9E8JQ53</accession>
<gene>
    <name evidence="1" type="ORF">GJQ55_05855</name>
</gene>
<evidence type="ECO:0000313" key="2">
    <source>
        <dbReference type="Proteomes" id="UP000596074"/>
    </source>
</evidence>
<dbReference type="KEGG" id="vcw:GJQ55_05855"/>
<keyword evidence="2" id="KW-1185">Reference proteome</keyword>
<dbReference type="AlphaFoldDB" id="A0A9E8JQ53"/>